<accession>A0A426Y9E3</accession>
<gene>
    <name evidence="1" type="ORF">B296_00001946</name>
</gene>
<protein>
    <submittedName>
        <fullName evidence="1">Uncharacterized protein</fullName>
    </submittedName>
</protein>
<name>A0A426Y9E3_ENSVE</name>
<proteinExistence type="predicted"/>
<dbReference type="AlphaFoldDB" id="A0A426Y9E3"/>
<dbReference type="Proteomes" id="UP000287651">
    <property type="component" value="Unassembled WGS sequence"/>
</dbReference>
<organism evidence="1 2">
    <name type="scientific">Ensete ventricosum</name>
    <name type="common">Abyssinian banana</name>
    <name type="synonym">Musa ensete</name>
    <dbReference type="NCBI Taxonomy" id="4639"/>
    <lineage>
        <taxon>Eukaryota</taxon>
        <taxon>Viridiplantae</taxon>
        <taxon>Streptophyta</taxon>
        <taxon>Embryophyta</taxon>
        <taxon>Tracheophyta</taxon>
        <taxon>Spermatophyta</taxon>
        <taxon>Magnoliopsida</taxon>
        <taxon>Liliopsida</taxon>
        <taxon>Zingiberales</taxon>
        <taxon>Musaceae</taxon>
        <taxon>Ensete</taxon>
    </lineage>
</organism>
<dbReference type="EMBL" id="AMZH03014033">
    <property type="protein sequence ID" value="RRT48316.1"/>
    <property type="molecule type" value="Genomic_DNA"/>
</dbReference>
<evidence type="ECO:0000313" key="1">
    <source>
        <dbReference type="EMBL" id="RRT48316.1"/>
    </source>
</evidence>
<comment type="caution">
    <text evidence="1">The sequence shown here is derived from an EMBL/GenBank/DDBJ whole genome shotgun (WGS) entry which is preliminary data.</text>
</comment>
<reference evidence="1 2" key="1">
    <citation type="journal article" date="2014" name="Agronomy (Basel)">
        <title>A Draft Genome Sequence for Ensete ventricosum, the Drought-Tolerant Tree Against Hunger.</title>
        <authorList>
            <person name="Harrison J."/>
            <person name="Moore K.A."/>
            <person name="Paszkiewicz K."/>
            <person name="Jones T."/>
            <person name="Grant M."/>
            <person name="Ambacheew D."/>
            <person name="Muzemil S."/>
            <person name="Studholme D.J."/>
        </authorList>
    </citation>
    <scope>NUCLEOTIDE SEQUENCE [LARGE SCALE GENOMIC DNA]</scope>
</reference>
<evidence type="ECO:0000313" key="2">
    <source>
        <dbReference type="Proteomes" id="UP000287651"/>
    </source>
</evidence>
<sequence>MVSWVPLSPPRSLPLPLLVAAPYGLAALTGVALQATVLASGCHPYELATVDCLLCRGPWLQQVAPL</sequence>